<organism evidence="7 8">
    <name type="scientific">Mesocestoides corti</name>
    <name type="common">Flatworm</name>
    <dbReference type="NCBI Taxonomy" id="53468"/>
    <lineage>
        <taxon>Eukaryota</taxon>
        <taxon>Metazoa</taxon>
        <taxon>Spiralia</taxon>
        <taxon>Lophotrochozoa</taxon>
        <taxon>Platyhelminthes</taxon>
        <taxon>Cestoda</taxon>
        <taxon>Eucestoda</taxon>
        <taxon>Cyclophyllidea</taxon>
        <taxon>Mesocestoididae</taxon>
        <taxon>Mesocestoides</taxon>
    </lineage>
</organism>
<dbReference type="Gene3D" id="1.20.1540.10">
    <property type="entry name" value="Rhomboid-like"/>
    <property type="match status" value="1"/>
</dbReference>
<evidence type="ECO:0000313" key="7">
    <source>
        <dbReference type="EMBL" id="VDD74339.1"/>
    </source>
</evidence>
<keyword evidence="8" id="KW-1185">Reference proteome</keyword>
<dbReference type="SUPFAM" id="SSF144091">
    <property type="entry name" value="Rhomboid-like"/>
    <property type="match status" value="1"/>
</dbReference>
<keyword evidence="3" id="KW-0812">Transmembrane</keyword>
<evidence type="ECO:0000259" key="6">
    <source>
        <dbReference type="Pfam" id="PF01694"/>
    </source>
</evidence>
<dbReference type="Proteomes" id="UP000267029">
    <property type="component" value="Unassembled WGS sequence"/>
</dbReference>
<reference evidence="7 8" key="1">
    <citation type="submission" date="2018-10" db="EMBL/GenBank/DDBJ databases">
        <authorList>
            <consortium name="Pathogen Informatics"/>
        </authorList>
    </citation>
    <scope>NUCLEOTIDE SEQUENCE [LARGE SCALE GENOMIC DNA]</scope>
</reference>
<protein>
    <recommendedName>
        <fullName evidence="6">Peptidase S54 rhomboid domain-containing protein</fullName>
    </recommendedName>
</protein>
<dbReference type="Pfam" id="PF01694">
    <property type="entry name" value="Rhomboid"/>
    <property type="match status" value="1"/>
</dbReference>
<evidence type="ECO:0000256" key="5">
    <source>
        <dbReference type="ARBA" id="ARBA00023136"/>
    </source>
</evidence>
<keyword evidence="4" id="KW-1133">Transmembrane helix</keyword>
<comment type="similarity">
    <text evidence="2">Belongs to the peptidase S54 family.</text>
</comment>
<name>A0A158QS58_MESCO</name>
<evidence type="ECO:0000313" key="8">
    <source>
        <dbReference type="Proteomes" id="UP000267029"/>
    </source>
</evidence>
<dbReference type="PANTHER" id="PTHR45840">
    <property type="entry name" value="RHOMBOID-RELATED PROTEIN"/>
    <property type="match status" value="1"/>
</dbReference>
<dbReference type="EMBL" id="UXSR01000027">
    <property type="protein sequence ID" value="VDD74339.1"/>
    <property type="molecule type" value="Genomic_DNA"/>
</dbReference>
<keyword evidence="5" id="KW-0472">Membrane</keyword>
<evidence type="ECO:0000256" key="3">
    <source>
        <dbReference type="ARBA" id="ARBA00022692"/>
    </source>
</evidence>
<feature type="domain" description="Peptidase S54 rhomboid" evidence="6">
    <location>
        <begin position="43"/>
        <end position="137"/>
    </location>
</feature>
<sequence>MKHQGPIRQQDHNSGVACCMSAAFGNPEDSEYVRLLGPSEHQLGSLAHSVSDPFVALAGASGGCYALIGAHVATIIMNWKTMQAGWLKSPVNFLSTGADTGFAIYERFTNPNSAKIGFVAHLGGFVAGVLVGIPVLRNLEIERWEKVCFWVCIFLFAAFMAAAVLFNGFCEEYNWCPPTDWNSVKYVDEPSSCETHCRLGTNRGHKATKETISNCNAELSCVTPSKESSTTEQSVVCNQAALCVRGMYAVELHVNQFIVLIQDGTLEVLSAKAKTYRGECIINNNI</sequence>
<accession>A0A158QS58</accession>
<dbReference type="InterPro" id="IPR035952">
    <property type="entry name" value="Rhomboid-like_sf"/>
</dbReference>
<dbReference type="AlphaFoldDB" id="A0A158QS58"/>
<evidence type="ECO:0000256" key="2">
    <source>
        <dbReference type="ARBA" id="ARBA00009045"/>
    </source>
</evidence>
<dbReference type="GO" id="GO:0016020">
    <property type="term" value="C:membrane"/>
    <property type="evidence" value="ECO:0007669"/>
    <property type="project" value="UniProtKB-SubCell"/>
</dbReference>
<evidence type="ECO:0000256" key="1">
    <source>
        <dbReference type="ARBA" id="ARBA00004141"/>
    </source>
</evidence>
<dbReference type="OrthoDB" id="418595at2759"/>
<evidence type="ECO:0000256" key="4">
    <source>
        <dbReference type="ARBA" id="ARBA00022989"/>
    </source>
</evidence>
<dbReference type="GO" id="GO:0004252">
    <property type="term" value="F:serine-type endopeptidase activity"/>
    <property type="evidence" value="ECO:0007669"/>
    <property type="project" value="InterPro"/>
</dbReference>
<dbReference type="InterPro" id="IPR051739">
    <property type="entry name" value="Rhomboid_IM_Serine_Proteases"/>
</dbReference>
<proteinExistence type="inferred from homology"/>
<gene>
    <name evidence="7" type="ORF">MCOS_LOCUS342</name>
</gene>
<dbReference type="STRING" id="53468.A0A158QS58"/>
<dbReference type="PANTHER" id="PTHR45840:SF2">
    <property type="entry name" value="PROTEIN RHOMBOID-RELATED"/>
    <property type="match status" value="1"/>
</dbReference>
<dbReference type="InterPro" id="IPR022764">
    <property type="entry name" value="Peptidase_S54_rhomboid_dom"/>
</dbReference>
<comment type="subcellular location">
    <subcellularLocation>
        <location evidence="1">Membrane</location>
        <topology evidence="1">Multi-pass membrane protein</topology>
    </subcellularLocation>
</comment>